<name>A0AA37JI79_9FIRM</name>
<protein>
    <recommendedName>
        <fullName evidence="4">DUF2142 domain-containing protein</fullName>
    </recommendedName>
</protein>
<feature type="transmembrane region" description="Helical" evidence="1">
    <location>
        <begin position="270"/>
        <end position="298"/>
    </location>
</feature>
<dbReference type="EMBL" id="BQNJ01000001">
    <property type="protein sequence ID" value="GKH01437.1"/>
    <property type="molecule type" value="Genomic_DNA"/>
</dbReference>
<dbReference type="Proteomes" id="UP001055091">
    <property type="component" value="Unassembled WGS sequence"/>
</dbReference>
<gene>
    <name evidence="2" type="ORF">CE91St55_34180</name>
</gene>
<evidence type="ECO:0000313" key="2">
    <source>
        <dbReference type="EMBL" id="GKH01437.1"/>
    </source>
</evidence>
<dbReference type="AlphaFoldDB" id="A0AA37JI79"/>
<sequence>MMKADTVKNKKKISLQTAKEIAGQSGLWMAAATILFLIVVFVKPYHSVIDAIPSPDYESVRLFYIWILQLGILFLAVLAGILWVYGKKPGWLFPVTIICLGFFYMMILPPFSAPDEPRHFVSAYRLSNQIMGKEAVADESFLLSASDQEKEYIARGGNVLVREQDGREEPYSSVGRDSYALMLRELFTKNTGGGTTVRFEAPVNTTPVVYLPQALGISLARVLHLGYIPLIYMGRLFNLLAFAGMAWLAVRIMPFKKELFQAVSLLPMTLHLAASLSYDAALIGLSFLFFAWCFYLAYEKKQIGIRDTVVLGLLLVLLEPCKIVYLPLAGICLLIPASKFGTKKQYWISVAAVIAVMALAIFLINNVVLSAWIQDTENIISWEGGAAGYTIQDILKQPYQAFLIYYETLVTQFDYYQATMLGGYLGNLDPNLTVPYFCLYLLWGILIMSSVRKAGEHTSMKPGHKVWIAVLVFLSIVLVLTSMLLGWTPKGFTYIAGIQGRYFLPILPLVLLMLYGDNLTVKRDYSRGIYYLECFVSIYALVRICSMTCIR</sequence>
<proteinExistence type="predicted"/>
<accession>A0AA37JI79</accession>
<dbReference type="Pfam" id="PF09913">
    <property type="entry name" value="DUF2142"/>
    <property type="match status" value="1"/>
</dbReference>
<dbReference type="InterPro" id="IPR018674">
    <property type="entry name" value="DUF2142_membrane"/>
</dbReference>
<feature type="transmembrane region" description="Helical" evidence="1">
    <location>
        <begin position="466"/>
        <end position="488"/>
    </location>
</feature>
<organism evidence="2 3">
    <name type="scientific">Hungatella hathewayi</name>
    <dbReference type="NCBI Taxonomy" id="154046"/>
    <lineage>
        <taxon>Bacteria</taxon>
        <taxon>Bacillati</taxon>
        <taxon>Bacillota</taxon>
        <taxon>Clostridia</taxon>
        <taxon>Lachnospirales</taxon>
        <taxon>Lachnospiraceae</taxon>
        <taxon>Hungatella</taxon>
    </lineage>
</organism>
<feature type="transmembrane region" description="Helical" evidence="1">
    <location>
        <begin position="528"/>
        <end position="550"/>
    </location>
</feature>
<feature type="transmembrane region" description="Helical" evidence="1">
    <location>
        <begin position="347"/>
        <end position="373"/>
    </location>
</feature>
<comment type="caution">
    <text evidence="2">The sequence shown here is derived from an EMBL/GenBank/DDBJ whole genome shotgun (WGS) entry which is preliminary data.</text>
</comment>
<evidence type="ECO:0000313" key="3">
    <source>
        <dbReference type="Proteomes" id="UP001055091"/>
    </source>
</evidence>
<keyword evidence="1" id="KW-0472">Membrane</keyword>
<feature type="transmembrane region" description="Helical" evidence="1">
    <location>
        <begin position="62"/>
        <end position="84"/>
    </location>
</feature>
<feature type="transmembrane region" description="Helical" evidence="1">
    <location>
        <begin position="494"/>
        <end position="516"/>
    </location>
</feature>
<feature type="transmembrane region" description="Helical" evidence="1">
    <location>
        <begin position="434"/>
        <end position="454"/>
    </location>
</feature>
<keyword evidence="1" id="KW-1133">Transmembrane helix</keyword>
<feature type="transmembrane region" description="Helical" evidence="1">
    <location>
        <begin position="21"/>
        <end position="42"/>
    </location>
</feature>
<keyword evidence="1" id="KW-0812">Transmembrane</keyword>
<evidence type="ECO:0000256" key="1">
    <source>
        <dbReference type="SAM" id="Phobius"/>
    </source>
</evidence>
<feature type="transmembrane region" description="Helical" evidence="1">
    <location>
        <begin position="91"/>
        <end position="111"/>
    </location>
</feature>
<feature type="transmembrane region" description="Helical" evidence="1">
    <location>
        <begin position="230"/>
        <end position="250"/>
    </location>
</feature>
<feature type="transmembrane region" description="Helical" evidence="1">
    <location>
        <begin position="310"/>
        <end position="335"/>
    </location>
</feature>
<evidence type="ECO:0008006" key="4">
    <source>
        <dbReference type="Google" id="ProtNLM"/>
    </source>
</evidence>
<reference evidence="2" key="1">
    <citation type="submission" date="2022-01" db="EMBL/GenBank/DDBJ databases">
        <title>Novel bile acid biosynthetic pathways are enriched in the microbiome of centenarians.</title>
        <authorList>
            <person name="Sato Y."/>
            <person name="Atarashi K."/>
            <person name="Plichta R.D."/>
            <person name="Arai Y."/>
            <person name="Sasajima S."/>
            <person name="Kearney M.S."/>
            <person name="Suda W."/>
            <person name="Takeshita K."/>
            <person name="Sasaki T."/>
            <person name="Okamoto S."/>
            <person name="Skelly N.A."/>
            <person name="Okamura Y."/>
            <person name="Vlamakis H."/>
            <person name="Li Y."/>
            <person name="Tanoue T."/>
            <person name="Takei H."/>
            <person name="Nittono H."/>
            <person name="Narushima S."/>
            <person name="Irie J."/>
            <person name="Itoh H."/>
            <person name="Moriya K."/>
            <person name="Sugiura Y."/>
            <person name="Suematsu M."/>
            <person name="Moritoki N."/>
            <person name="Shibata S."/>
            <person name="Littman R.D."/>
            <person name="Fischbach A.M."/>
            <person name="Uwamino Y."/>
            <person name="Inoue T."/>
            <person name="Honda A."/>
            <person name="Hattori M."/>
            <person name="Murai T."/>
            <person name="Xavier J.R."/>
            <person name="Hirose N."/>
            <person name="Honda K."/>
        </authorList>
    </citation>
    <scope>NUCLEOTIDE SEQUENCE</scope>
    <source>
        <strain evidence="2">CE91-St55</strain>
    </source>
</reference>